<dbReference type="AlphaFoldDB" id="A0A7W7YGL5"/>
<sequence>MSSPDATASQSPDYWTNLVRQKVQGLRFGSIQIVVHEDRVTLVESTEKIRLPGPTSASLPNKRNV</sequence>
<gene>
    <name evidence="1" type="ORF">HNQ64_000055</name>
</gene>
<comment type="caution">
    <text evidence="1">The sequence shown here is derived from an EMBL/GenBank/DDBJ whole genome shotgun (WGS) entry which is preliminary data.</text>
</comment>
<reference evidence="1 2" key="1">
    <citation type="submission" date="2020-08" db="EMBL/GenBank/DDBJ databases">
        <title>Genomic Encyclopedia of Type Strains, Phase IV (KMG-IV): sequencing the most valuable type-strain genomes for metagenomic binning, comparative biology and taxonomic classification.</title>
        <authorList>
            <person name="Goeker M."/>
        </authorList>
    </citation>
    <scope>NUCLEOTIDE SEQUENCE [LARGE SCALE GENOMIC DNA]</scope>
    <source>
        <strain evidence="1 2">DSM 12251</strain>
    </source>
</reference>
<dbReference type="Proteomes" id="UP000534294">
    <property type="component" value="Unassembled WGS sequence"/>
</dbReference>
<proteinExistence type="predicted"/>
<protein>
    <recommendedName>
        <fullName evidence="3">DUF2292 domain-containing protein</fullName>
    </recommendedName>
</protein>
<dbReference type="InterPro" id="IPR018743">
    <property type="entry name" value="DUF2292"/>
</dbReference>
<accession>A0A7W7YGL5</accession>
<name>A0A7W7YGL5_9BACT</name>
<evidence type="ECO:0000313" key="2">
    <source>
        <dbReference type="Proteomes" id="UP000534294"/>
    </source>
</evidence>
<evidence type="ECO:0000313" key="1">
    <source>
        <dbReference type="EMBL" id="MBB5035821.1"/>
    </source>
</evidence>
<dbReference type="RefSeq" id="WP_184204286.1">
    <property type="nucleotide sequence ID" value="NZ_JACHIF010000001.1"/>
</dbReference>
<dbReference type="EMBL" id="JACHIF010000001">
    <property type="protein sequence ID" value="MBB5035821.1"/>
    <property type="molecule type" value="Genomic_DNA"/>
</dbReference>
<evidence type="ECO:0008006" key="3">
    <source>
        <dbReference type="Google" id="ProtNLM"/>
    </source>
</evidence>
<keyword evidence="2" id="KW-1185">Reference proteome</keyword>
<organism evidence="1 2">
    <name type="scientific">Prosthecobacter dejongeii</name>
    <dbReference type="NCBI Taxonomy" id="48465"/>
    <lineage>
        <taxon>Bacteria</taxon>
        <taxon>Pseudomonadati</taxon>
        <taxon>Verrucomicrobiota</taxon>
        <taxon>Verrucomicrobiia</taxon>
        <taxon>Verrucomicrobiales</taxon>
        <taxon>Verrucomicrobiaceae</taxon>
        <taxon>Prosthecobacter</taxon>
    </lineage>
</organism>
<dbReference type="Pfam" id="PF10055">
    <property type="entry name" value="DUF2292"/>
    <property type="match status" value="1"/>
</dbReference>